<reference evidence="2 3" key="1">
    <citation type="submission" date="2019-03" db="EMBL/GenBank/DDBJ databases">
        <title>Diversity of the mouse oral microbiome.</title>
        <authorList>
            <person name="Joseph S."/>
            <person name="Aduse-Opoku J."/>
            <person name="Curtis M."/>
            <person name="Wade W."/>
            <person name="Hashim A."/>
        </authorList>
    </citation>
    <scope>NUCLEOTIDE SEQUENCE [LARGE SCALE GENOMIC DNA]</scope>
    <source>
        <strain evidence="3">irhom_31</strain>
    </source>
</reference>
<dbReference type="RefSeq" id="WP_135013658.1">
    <property type="nucleotide sequence ID" value="NZ_JADGLK010000045.1"/>
</dbReference>
<sequence length="92" mass="9797">MDGYTWVAENLNPLVTDKGEGVTHELPFLPVDGSTWIDAPLIIDKGESVKAEEKPTIDPATVVTTSTETKAEATKAETAKTEAAKKPDLGKS</sequence>
<protein>
    <submittedName>
        <fullName evidence="2">Uncharacterized protein</fullName>
    </submittedName>
</protein>
<evidence type="ECO:0000313" key="2">
    <source>
        <dbReference type="EMBL" id="TFU20878.1"/>
    </source>
</evidence>
<evidence type="ECO:0000256" key="1">
    <source>
        <dbReference type="SAM" id="MobiDB-lite"/>
    </source>
</evidence>
<feature type="compositionally biased region" description="Basic and acidic residues" evidence="1">
    <location>
        <begin position="69"/>
        <end position="92"/>
    </location>
</feature>
<comment type="caution">
    <text evidence="2">The sequence shown here is derived from an EMBL/GenBank/DDBJ whole genome shotgun (WGS) entry which is preliminary data.</text>
</comment>
<proteinExistence type="predicted"/>
<dbReference type="AlphaFoldDB" id="A0A4Y9F2F2"/>
<dbReference type="Proteomes" id="UP000297951">
    <property type="component" value="Unassembled WGS sequence"/>
</dbReference>
<feature type="region of interest" description="Disordered" evidence="1">
    <location>
        <begin position="50"/>
        <end position="92"/>
    </location>
</feature>
<accession>A0A4Y9F2F2</accession>
<name>A0A4Y9F2F2_9MICC</name>
<evidence type="ECO:0000313" key="3">
    <source>
        <dbReference type="Proteomes" id="UP000297951"/>
    </source>
</evidence>
<dbReference type="EMBL" id="SPQC01000045">
    <property type="protein sequence ID" value="TFU20878.1"/>
    <property type="molecule type" value="Genomic_DNA"/>
</dbReference>
<organism evidence="2 3">
    <name type="scientific">Rothia nasimurium</name>
    <dbReference type="NCBI Taxonomy" id="85336"/>
    <lineage>
        <taxon>Bacteria</taxon>
        <taxon>Bacillati</taxon>
        <taxon>Actinomycetota</taxon>
        <taxon>Actinomycetes</taxon>
        <taxon>Micrococcales</taxon>
        <taxon>Micrococcaceae</taxon>
        <taxon>Rothia</taxon>
    </lineage>
</organism>
<gene>
    <name evidence="2" type="ORF">E4U03_10495</name>
</gene>